<dbReference type="Pfam" id="PF03704">
    <property type="entry name" value="BTAD"/>
    <property type="match status" value="1"/>
</dbReference>
<protein>
    <submittedName>
        <fullName evidence="7">AfsR/SARP family transcriptional regulator</fullName>
    </submittedName>
</protein>
<reference evidence="7 8" key="1">
    <citation type="submission" date="2019-09" db="EMBL/GenBank/DDBJ databases">
        <title>Actinomadura physcomitrii sp. nov., a novel actinomycete isolated from moss [Physcomitrium sphaericum (Ludw) Fuernr].</title>
        <authorList>
            <person name="Zhuang X."/>
            <person name="Liu C."/>
        </authorList>
    </citation>
    <scope>NUCLEOTIDE SEQUENCE [LARGE SCALE GENOMIC DNA]</scope>
    <source>
        <strain evidence="7 8">HMC1</strain>
    </source>
</reference>
<dbReference type="RefSeq" id="WP_151565065.1">
    <property type="nucleotide sequence ID" value="NZ_WBMT01000015.1"/>
</dbReference>
<dbReference type="OrthoDB" id="4336084at2"/>
<dbReference type="SMART" id="SM00862">
    <property type="entry name" value="Trans_reg_C"/>
    <property type="match status" value="1"/>
</dbReference>
<evidence type="ECO:0000256" key="4">
    <source>
        <dbReference type="ARBA" id="ARBA00023163"/>
    </source>
</evidence>
<dbReference type="InterPro" id="IPR001867">
    <property type="entry name" value="OmpR/PhoB-type_DNA-bd"/>
</dbReference>
<keyword evidence="8" id="KW-1185">Reference proteome</keyword>
<keyword evidence="2" id="KW-0805">Transcription regulation</keyword>
<comment type="similarity">
    <text evidence="1">Belongs to the AfsR/DnrI/RedD regulatory family.</text>
</comment>
<gene>
    <name evidence="7" type="ORF">F8566_29210</name>
</gene>
<dbReference type="EMBL" id="WBMT01000015">
    <property type="protein sequence ID" value="KAB2344697.1"/>
    <property type="molecule type" value="Genomic_DNA"/>
</dbReference>
<dbReference type="InterPro" id="IPR036388">
    <property type="entry name" value="WH-like_DNA-bd_sf"/>
</dbReference>
<feature type="DNA-binding region" description="OmpR/PhoB-type" evidence="5">
    <location>
        <begin position="1"/>
        <end position="76"/>
    </location>
</feature>
<dbReference type="SMART" id="SM01043">
    <property type="entry name" value="BTAD"/>
    <property type="match status" value="1"/>
</dbReference>
<dbReference type="GO" id="GO:0006355">
    <property type="term" value="P:regulation of DNA-templated transcription"/>
    <property type="evidence" value="ECO:0007669"/>
    <property type="project" value="InterPro"/>
</dbReference>
<feature type="domain" description="OmpR/PhoB-type" evidence="6">
    <location>
        <begin position="1"/>
        <end position="76"/>
    </location>
</feature>
<dbReference type="Pfam" id="PF00486">
    <property type="entry name" value="Trans_reg_C"/>
    <property type="match status" value="1"/>
</dbReference>
<dbReference type="CDD" id="cd15831">
    <property type="entry name" value="BTAD"/>
    <property type="match status" value="1"/>
</dbReference>
<sequence length="246" mass="27356">MGDASVPLSPKLRDLLAVLLCHSGRTVSADRLIDALWPGIPPRTAAKTLQGYVHHLRRALGPGRLMFRAPGYVLVTRPGEFDADCFTGRIQSGRHAIAAGDTERGTQLIREALDLWRGVPYDGQDHLQPTQAEAFRLTELRLSAAEEWAEAALNRRQHADVACELYGIVTEHPFRERPRAQLMRALHAMGRTVEALEVGREGRRRLAEELGLDPSPALLRLEHAILTHDPALARPRPRPNRINNVA</sequence>
<dbReference type="InterPro" id="IPR051677">
    <property type="entry name" value="AfsR-DnrI-RedD_regulator"/>
</dbReference>
<evidence type="ECO:0000259" key="6">
    <source>
        <dbReference type="PROSITE" id="PS51755"/>
    </source>
</evidence>
<evidence type="ECO:0000256" key="5">
    <source>
        <dbReference type="PROSITE-ProRule" id="PRU01091"/>
    </source>
</evidence>
<keyword evidence="4" id="KW-0804">Transcription</keyword>
<dbReference type="Gene3D" id="1.10.10.10">
    <property type="entry name" value="Winged helix-like DNA-binding domain superfamily/Winged helix DNA-binding domain"/>
    <property type="match status" value="1"/>
</dbReference>
<evidence type="ECO:0000313" key="8">
    <source>
        <dbReference type="Proteomes" id="UP000468735"/>
    </source>
</evidence>
<accession>A0A6H9YHN3</accession>
<dbReference type="AlphaFoldDB" id="A0A6H9YHN3"/>
<dbReference type="SUPFAM" id="SSF48452">
    <property type="entry name" value="TPR-like"/>
    <property type="match status" value="1"/>
</dbReference>
<dbReference type="Gene3D" id="1.25.40.10">
    <property type="entry name" value="Tetratricopeptide repeat domain"/>
    <property type="match status" value="1"/>
</dbReference>
<proteinExistence type="inferred from homology"/>
<name>A0A6H9YHN3_9ACTN</name>
<dbReference type="SUPFAM" id="SSF46894">
    <property type="entry name" value="C-terminal effector domain of the bipartite response regulators"/>
    <property type="match status" value="1"/>
</dbReference>
<evidence type="ECO:0000256" key="3">
    <source>
        <dbReference type="ARBA" id="ARBA00023125"/>
    </source>
</evidence>
<evidence type="ECO:0000256" key="2">
    <source>
        <dbReference type="ARBA" id="ARBA00023015"/>
    </source>
</evidence>
<organism evidence="7 8">
    <name type="scientific">Actinomadura rudentiformis</name>
    <dbReference type="NCBI Taxonomy" id="359158"/>
    <lineage>
        <taxon>Bacteria</taxon>
        <taxon>Bacillati</taxon>
        <taxon>Actinomycetota</taxon>
        <taxon>Actinomycetes</taxon>
        <taxon>Streptosporangiales</taxon>
        <taxon>Thermomonosporaceae</taxon>
        <taxon>Actinomadura</taxon>
    </lineage>
</organism>
<dbReference type="PROSITE" id="PS51755">
    <property type="entry name" value="OMPR_PHOB"/>
    <property type="match status" value="1"/>
</dbReference>
<keyword evidence="3 5" id="KW-0238">DNA-binding</keyword>
<dbReference type="PANTHER" id="PTHR35807">
    <property type="entry name" value="TRANSCRIPTIONAL REGULATOR REDD-RELATED"/>
    <property type="match status" value="1"/>
</dbReference>
<comment type="caution">
    <text evidence="7">The sequence shown here is derived from an EMBL/GenBank/DDBJ whole genome shotgun (WGS) entry which is preliminary data.</text>
</comment>
<dbReference type="GO" id="GO:0003677">
    <property type="term" value="F:DNA binding"/>
    <property type="evidence" value="ECO:0007669"/>
    <property type="project" value="UniProtKB-UniRule"/>
</dbReference>
<dbReference type="InterPro" id="IPR005158">
    <property type="entry name" value="BTAD"/>
</dbReference>
<evidence type="ECO:0000313" key="7">
    <source>
        <dbReference type="EMBL" id="KAB2344697.1"/>
    </source>
</evidence>
<dbReference type="InterPro" id="IPR016032">
    <property type="entry name" value="Sig_transdc_resp-reg_C-effctor"/>
</dbReference>
<dbReference type="GO" id="GO:0000160">
    <property type="term" value="P:phosphorelay signal transduction system"/>
    <property type="evidence" value="ECO:0007669"/>
    <property type="project" value="InterPro"/>
</dbReference>
<dbReference type="PANTHER" id="PTHR35807:SF1">
    <property type="entry name" value="TRANSCRIPTIONAL REGULATOR REDD"/>
    <property type="match status" value="1"/>
</dbReference>
<evidence type="ECO:0000256" key="1">
    <source>
        <dbReference type="ARBA" id="ARBA00005820"/>
    </source>
</evidence>
<dbReference type="Proteomes" id="UP000468735">
    <property type="component" value="Unassembled WGS sequence"/>
</dbReference>
<dbReference type="InterPro" id="IPR011990">
    <property type="entry name" value="TPR-like_helical_dom_sf"/>
</dbReference>